<protein>
    <submittedName>
        <fullName evidence="2">Secreted antigen 1</fullName>
    </submittedName>
</protein>
<dbReference type="RefSeq" id="XP_067713892.1">
    <property type="nucleotide sequence ID" value="XM_067857791.1"/>
</dbReference>
<evidence type="ECO:0000313" key="2">
    <source>
        <dbReference type="EMBL" id="GIX61821.1"/>
    </source>
</evidence>
<gene>
    <name evidence="2" type="ORF">BcabD6B2_12560</name>
</gene>
<dbReference type="AlphaFoldDB" id="A0AAV4LPR8"/>
<keyword evidence="3" id="KW-1185">Reference proteome</keyword>
<comment type="caution">
    <text evidence="2">The sequence shown here is derived from an EMBL/GenBank/DDBJ whole genome shotgun (WGS) entry which is preliminary data.</text>
</comment>
<keyword evidence="1" id="KW-0812">Transmembrane</keyword>
<evidence type="ECO:0000313" key="3">
    <source>
        <dbReference type="Proteomes" id="UP001497744"/>
    </source>
</evidence>
<sequence>MQCCKFVKTNIETLIGKNFSDGALHIPQNSRMMYLKLQSDKFPNYLQWLSQHLPSLTAHLQKMNTDCNSWQPSEMPNGQAAGPFPYGFGFADIGSWNSLSETVKSSLQKLTDANTNNGLPALKRHFENLIGSSTSSSVASAVGGILGTAAVGGAGTAVALNVGGVTTALKGAIVELAKQLHKLLKDVSKDVLGQSGHEAEVFKKLTGLLGDSESHEGLEGFITSLASGVATFVVYSGGILSGSTTPIITGAGIAPSNVAKEQVADAVLCYVIGFLRILNGFQLSNASWDTDVKNVIPKLEECLGTGTVPKGFRELVTHIRTHILEIDKSINYGKRGLETKLKQVFDQLHGLSQKVTPNGNINVTNLVTRVDSYFGTLKGNMKSANSNQFGNVCGLLVQPFYNLKAQATKTNVPIDIKKLQIQISTISSCARELSQDVNGVKSRNPALAPISSAVHGGATSLIEQSRKEGQYASSYISSATWDQLQNDAKRATVIFLCCLLIIFIGASYLYWCCSESNGWSAMALGGDSSPRNALQNFMVGMGYSDISQLNQNKTGKHIAQNFHNSSISFGEFEGAYGSTVPSYTDFLDKLVKHTESNFSENTSNFALFGRYYVKCAYCQSQTKHRTEIISALEEIKSAFNGLNTSSSLDYDNLQKQSNYMLKQFSIFVLGKEWKKIY</sequence>
<reference evidence="2 3" key="1">
    <citation type="submission" date="2021-06" db="EMBL/GenBank/DDBJ databases">
        <title>Genome sequence of Babesia caballi.</title>
        <authorList>
            <person name="Yamagishi J."/>
            <person name="Kidaka T."/>
            <person name="Ochi A."/>
        </authorList>
    </citation>
    <scope>NUCLEOTIDE SEQUENCE [LARGE SCALE GENOMIC DNA]</scope>
    <source>
        <strain evidence="2">USDA-D6B2</strain>
    </source>
</reference>
<keyword evidence="1" id="KW-1133">Transmembrane helix</keyword>
<name>A0AAV4LPR8_BABCB</name>
<dbReference type="EMBL" id="BPLF01000001">
    <property type="protein sequence ID" value="GIX61821.1"/>
    <property type="molecule type" value="Genomic_DNA"/>
</dbReference>
<dbReference type="Proteomes" id="UP001497744">
    <property type="component" value="Unassembled WGS sequence"/>
</dbReference>
<proteinExistence type="predicted"/>
<organism evidence="2 3">
    <name type="scientific">Babesia caballi</name>
    <dbReference type="NCBI Taxonomy" id="5871"/>
    <lineage>
        <taxon>Eukaryota</taxon>
        <taxon>Sar</taxon>
        <taxon>Alveolata</taxon>
        <taxon>Apicomplexa</taxon>
        <taxon>Aconoidasida</taxon>
        <taxon>Piroplasmida</taxon>
        <taxon>Babesiidae</taxon>
        <taxon>Babesia</taxon>
    </lineage>
</organism>
<feature type="transmembrane region" description="Helical" evidence="1">
    <location>
        <begin position="493"/>
        <end position="511"/>
    </location>
</feature>
<evidence type="ECO:0000256" key="1">
    <source>
        <dbReference type="SAM" id="Phobius"/>
    </source>
</evidence>
<dbReference type="GeneID" id="94193304"/>
<keyword evidence="1" id="KW-0472">Membrane</keyword>
<accession>A0AAV4LPR8</accession>